<protein>
    <submittedName>
        <fullName evidence="2">Uncharacterized protein</fullName>
    </submittedName>
</protein>
<evidence type="ECO:0000313" key="2">
    <source>
        <dbReference type="EMBL" id="ABM59189.1"/>
    </source>
</evidence>
<name>A1WNI2_VEREI</name>
<evidence type="ECO:0000313" key="3">
    <source>
        <dbReference type="Proteomes" id="UP000000374"/>
    </source>
</evidence>
<reference evidence="3" key="1">
    <citation type="submission" date="2006-12" db="EMBL/GenBank/DDBJ databases">
        <title>Complete sequence of chromosome 1 of Verminephrobacter eiseniae EF01-2.</title>
        <authorList>
            <person name="Copeland A."/>
            <person name="Lucas S."/>
            <person name="Lapidus A."/>
            <person name="Barry K."/>
            <person name="Detter J.C."/>
            <person name="Glavina del Rio T."/>
            <person name="Dalin E."/>
            <person name="Tice H."/>
            <person name="Pitluck S."/>
            <person name="Chertkov O."/>
            <person name="Brettin T."/>
            <person name="Bruce D."/>
            <person name="Han C."/>
            <person name="Tapia R."/>
            <person name="Gilna P."/>
            <person name="Schmutz J."/>
            <person name="Larimer F."/>
            <person name="Land M."/>
            <person name="Hauser L."/>
            <person name="Kyrpides N."/>
            <person name="Kim E."/>
            <person name="Stahl D."/>
            <person name="Richardson P."/>
        </authorList>
    </citation>
    <scope>NUCLEOTIDE SEQUENCE [LARGE SCALE GENOMIC DNA]</scope>
    <source>
        <strain evidence="3">EF01-2</strain>
    </source>
</reference>
<dbReference type="InterPro" id="IPR018777">
    <property type="entry name" value="Replication_initiator_prot_A"/>
</dbReference>
<sequence>MKSPAVLTVHPEYFLIEPGIGRFLYRLARRAAGKARAASVPASPVQRPAHRARRVIAPVPDRRRDGDRAATWSGDFVANGS</sequence>
<evidence type="ECO:0000256" key="1">
    <source>
        <dbReference type="SAM" id="MobiDB-lite"/>
    </source>
</evidence>
<dbReference type="HOGENOM" id="CLU_2572932_0_0_4"/>
<dbReference type="STRING" id="391735.Veis_3468"/>
<gene>
    <name evidence="2" type="ordered locus">Veis_3468</name>
</gene>
<dbReference type="Proteomes" id="UP000000374">
    <property type="component" value="Chromosome"/>
</dbReference>
<dbReference type="EMBL" id="CP000542">
    <property type="protein sequence ID" value="ABM59189.1"/>
    <property type="molecule type" value="Genomic_DNA"/>
</dbReference>
<proteinExistence type="predicted"/>
<accession>A1WNI2</accession>
<dbReference type="Pfam" id="PF10134">
    <property type="entry name" value="RPA"/>
    <property type="match status" value="1"/>
</dbReference>
<keyword evidence="3" id="KW-1185">Reference proteome</keyword>
<organism evidence="2 3">
    <name type="scientific">Verminephrobacter eiseniae (strain EF01-2)</name>
    <dbReference type="NCBI Taxonomy" id="391735"/>
    <lineage>
        <taxon>Bacteria</taxon>
        <taxon>Pseudomonadati</taxon>
        <taxon>Pseudomonadota</taxon>
        <taxon>Betaproteobacteria</taxon>
        <taxon>Burkholderiales</taxon>
        <taxon>Comamonadaceae</taxon>
        <taxon>Verminephrobacter</taxon>
    </lineage>
</organism>
<feature type="region of interest" description="Disordered" evidence="1">
    <location>
        <begin position="62"/>
        <end position="81"/>
    </location>
</feature>
<dbReference type="KEGG" id="vei:Veis_3468"/>
<dbReference type="AlphaFoldDB" id="A1WNI2"/>